<protein>
    <submittedName>
        <fullName evidence="11">IS200/IS605 family element transposase accessory protein TnpB</fullName>
    </submittedName>
</protein>
<dbReference type="RefSeq" id="WP_140624347.1">
    <property type="nucleotide sequence ID" value="NZ_VFRQ01000029.1"/>
</dbReference>
<comment type="similarity">
    <text evidence="1">In the C-terminal section; belongs to the transposase 35 family.</text>
</comment>
<proteinExistence type="inferred from homology"/>
<dbReference type="Pfam" id="PF12323">
    <property type="entry name" value="HTH_OrfB_IS605"/>
    <property type="match status" value="1"/>
</dbReference>
<evidence type="ECO:0000256" key="1">
    <source>
        <dbReference type="ARBA" id="ARBA00008761"/>
    </source>
</evidence>
<keyword evidence="4" id="KW-0479">Metal-binding</keyword>
<evidence type="ECO:0000256" key="3">
    <source>
        <dbReference type="ARBA" id="ARBA00022578"/>
    </source>
</evidence>
<comment type="caution">
    <text evidence="11">The sequence shown here is derived from an EMBL/GenBank/DDBJ whole genome shotgun (WGS) entry which is preliminary data.</text>
</comment>
<dbReference type="OrthoDB" id="1551477at2"/>
<dbReference type="InterPro" id="IPR021027">
    <property type="entry name" value="Transposase_put_HTH"/>
</dbReference>
<evidence type="ECO:0000259" key="9">
    <source>
        <dbReference type="Pfam" id="PF07282"/>
    </source>
</evidence>
<dbReference type="NCBIfam" id="NF040570">
    <property type="entry name" value="guided_TnpB"/>
    <property type="match status" value="1"/>
</dbReference>
<evidence type="ECO:0000313" key="12">
    <source>
        <dbReference type="Proteomes" id="UP000316727"/>
    </source>
</evidence>
<evidence type="ECO:0000259" key="10">
    <source>
        <dbReference type="Pfam" id="PF12323"/>
    </source>
</evidence>
<keyword evidence="12" id="KW-1185">Reference proteome</keyword>
<dbReference type="Proteomes" id="UP000316727">
    <property type="component" value="Unassembled WGS sequence"/>
</dbReference>
<feature type="domain" description="Transposase putative helix-turn-helix" evidence="10">
    <location>
        <begin position="1"/>
        <end position="46"/>
    </location>
</feature>
<name>A0A501VWI9_9BACT</name>
<evidence type="ECO:0000313" key="11">
    <source>
        <dbReference type="EMBL" id="TPE39281.1"/>
    </source>
</evidence>
<dbReference type="PROSITE" id="PS51257">
    <property type="entry name" value="PROKAR_LIPOPROTEIN"/>
    <property type="match status" value="1"/>
</dbReference>
<organism evidence="11 12">
    <name type="scientific">Pontibacter mangrovi</name>
    <dbReference type="NCBI Taxonomy" id="2589816"/>
    <lineage>
        <taxon>Bacteria</taxon>
        <taxon>Pseudomonadati</taxon>
        <taxon>Bacteroidota</taxon>
        <taxon>Cytophagia</taxon>
        <taxon>Cytophagales</taxon>
        <taxon>Hymenobacteraceae</taxon>
        <taxon>Pontibacter</taxon>
    </lineage>
</organism>
<dbReference type="InterPro" id="IPR051399">
    <property type="entry name" value="RNA-guided_DNA_endo/Transpos"/>
</dbReference>
<dbReference type="PANTHER" id="PTHR30405">
    <property type="entry name" value="TRANSPOSASE"/>
    <property type="match status" value="1"/>
</dbReference>
<evidence type="ECO:0000256" key="6">
    <source>
        <dbReference type="ARBA" id="ARBA00023125"/>
    </source>
</evidence>
<dbReference type="GO" id="GO:0003677">
    <property type="term" value="F:DNA binding"/>
    <property type="evidence" value="ECO:0007669"/>
    <property type="project" value="UniProtKB-KW"/>
</dbReference>
<feature type="non-terminal residue" evidence="11">
    <location>
        <position position="385"/>
    </location>
</feature>
<feature type="domain" description="Cas12f1-like TNB" evidence="9">
    <location>
        <begin position="286"/>
        <end position="351"/>
    </location>
</feature>
<evidence type="ECO:0000256" key="7">
    <source>
        <dbReference type="ARBA" id="ARBA00023172"/>
    </source>
</evidence>
<dbReference type="EMBL" id="VFRQ01000029">
    <property type="protein sequence ID" value="TPE39281.1"/>
    <property type="molecule type" value="Genomic_DNA"/>
</dbReference>
<feature type="domain" description="Probable transposase IS891/IS1136/IS1341" evidence="8">
    <location>
        <begin position="161"/>
        <end position="274"/>
    </location>
</feature>
<dbReference type="InterPro" id="IPR001959">
    <property type="entry name" value="Transposase"/>
</dbReference>
<accession>A0A501VWI9</accession>
<keyword evidence="6" id="KW-0238">DNA-binding</keyword>
<reference evidence="11 12" key="1">
    <citation type="submission" date="2019-06" db="EMBL/GenBank/DDBJ databases">
        <title>A novel bacterium of genus Pontibacter, isolated from marine sediment.</title>
        <authorList>
            <person name="Huang H."/>
            <person name="Mo K."/>
            <person name="Hu Y."/>
        </authorList>
    </citation>
    <scope>NUCLEOTIDE SEQUENCE [LARGE SCALE GENOMIC DNA]</scope>
    <source>
        <strain evidence="11 12">HB172049</strain>
    </source>
</reference>
<sequence length="385" mass="44347">MNQIKTYRFKLKPTKVQAQAFAQWLGSCRYVYNLCLDYKKQLYTNHQLSIGKNQMQKELSAIAKDVEWIGCVHSQTLQEVSDRLFKAYDGFFKQGKGFPRFAKRSLYRSFTYKQGVKLHENTCSVQLPKIGKVKYHKSQAVLGSIKTASVVKEADGWYVTLCCEMDIAPLPPATNVVGLDVGITSFVVTSDGQAVDNPKHLYRYHYQLRKVQRSVSRKRKGGSNRRKAALKLARLHLKVRNTRKDFHHKLTTQFIRENQAIVVERLQVQHMVKNHKLAKSISDAGWYQFVQMLEYKSKWYGREFQKVVPNYTSQDCWVCGWRNTDLQLSDREWTCANGHTLDRDVNAAINIRNKGVGHTLSAWESDTDGVQYNGNGRVAQESHSL</sequence>
<gene>
    <name evidence="11" type="ORF">FJM65_21090</name>
</gene>
<dbReference type="GO" id="GO:0006310">
    <property type="term" value="P:DNA recombination"/>
    <property type="evidence" value="ECO:0007669"/>
    <property type="project" value="UniProtKB-KW"/>
</dbReference>
<evidence type="ECO:0000256" key="5">
    <source>
        <dbReference type="ARBA" id="ARBA00022833"/>
    </source>
</evidence>
<dbReference type="GO" id="GO:0046872">
    <property type="term" value="F:metal ion binding"/>
    <property type="evidence" value="ECO:0007669"/>
    <property type="project" value="UniProtKB-KW"/>
</dbReference>
<evidence type="ECO:0000256" key="4">
    <source>
        <dbReference type="ARBA" id="ARBA00022723"/>
    </source>
</evidence>
<dbReference type="PANTHER" id="PTHR30405:SF25">
    <property type="entry name" value="RNA-GUIDED DNA ENDONUCLEASE INSQ-RELATED"/>
    <property type="match status" value="1"/>
</dbReference>
<dbReference type="Pfam" id="PF01385">
    <property type="entry name" value="OrfB_IS605"/>
    <property type="match status" value="1"/>
</dbReference>
<dbReference type="InterPro" id="IPR010095">
    <property type="entry name" value="Cas12f1-like_TNB"/>
</dbReference>
<dbReference type="Pfam" id="PF07282">
    <property type="entry name" value="Cas12f1-like_TNB"/>
    <property type="match status" value="1"/>
</dbReference>
<keyword evidence="5" id="KW-0862">Zinc</keyword>
<keyword evidence="7" id="KW-0233">DNA recombination</keyword>
<evidence type="ECO:0000259" key="8">
    <source>
        <dbReference type="Pfam" id="PF01385"/>
    </source>
</evidence>
<keyword evidence="3" id="KW-0815">Transposition</keyword>
<evidence type="ECO:0000256" key="2">
    <source>
        <dbReference type="ARBA" id="ARBA00011044"/>
    </source>
</evidence>
<dbReference type="NCBIfam" id="TIGR01766">
    <property type="entry name" value="IS200/IS605 family accessory protein TnpB-like domain"/>
    <property type="match status" value="1"/>
</dbReference>
<comment type="similarity">
    <text evidence="2">In the N-terminal section; belongs to the transposase 2 family.</text>
</comment>
<dbReference type="GO" id="GO:0032196">
    <property type="term" value="P:transposition"/>
    <property type="evidence" value="ECO:0007669"/>
    <property type="project" value="UniProtKB-KW"/>
</dbReference>
<dbReference type="AlphaFoldDB" id="A0A501VWI9"/>